<keyword evidence="3" id="KW-1185">Reference proteome</keyword>
<dbReference type="Pfam" id="PF07145">
    <property type="entry name" value="PAM2"/>
    <property type="match status" value="1"/>
</dbReference>
<feature type="region of interest" description="Disordered" evidence="1">
    <location>
        <begin position="409"/>
        <end position="450"/>
    </location>
</feature>
<dbReference type="OrthoDB" id="429671at2759"/>
<reference evidence="3" key="2">
    <citation type="submission" date="2017-12" db="EMBL/GenBank/DDBJ databases">
        <title>Genome sequence of the Bar-tailed Godwit (Limosa lapponica baueri).</title>
        <authorList>
            <person name="Lima N.C.B."/>
            <person name="Parody-Merino A.M."/>
            <person name="Battley P.F."/>
            <person name="Fidler A.E."/>
            <person name="Prosdocimi F."/>
        </authorList>
    </citation>
    <scope>NUCLEOTIDE SEQUENCE [LARGE SCALE GENOMIC DNA]</scope>
</reference>
<dbReference type="EMBL" id="KZ510529">
    <property type="protein sequence ID" value="PKU33039.1"/>
    <property type="molecule type" value="Genomic_DNA"/>
</dbReference>
<feature type="compositionally biased region" description="Basic and acidic residues" evidence="1">
    <location>
        <begin position="311"/>
        <end position="323"/>
    </location>
</feature>
<feature type="region of interest" description="Disordered" evidence="1">
    <location>
        <begin position="134"/>
        <end position="164"/>
    </location>
</feature>
<feature type="region of interest" description="Disordered" evidence="1">
    <location>
        <begin position="311"/>
        <end position="330"/>
    </location>
</feature>
<organism evidence="2 3">
    <name type="scientific">Limosa lapponica baueri</name>
    <dbReference type="NCBI Taxonomy" id="1758121"/>
    <lineage>
        <taxon>Eukaryota</taxon>
        <taxon>Metazoa</taxon>
        <taxon>Chordata</taxon>
        <taxon>Craniata</taxon>
        <taxon>Vertebrata</taxon>
        <taxon>Euteleostomi</taxon>
        <taxon>Archelosauria</taxon>
        <taxon>Archosauria</taxon>
        <taxon>Dinosauria</taxon>
        <taxon>Saurischia</taxon>
        <taxon>Theropoda</taxon>
        <taxon>Coelurosauria</taxon>
        <taxon>Aves</taxon>
        <taxon>Neognathae</taxon>
        <taxon>Neoaves</taxon>
        <taxon>Charadriiformes</taxon>
        <taxon>Scolopacidae</taxon>
        <taxon>Limosa</taxon>
    </lineage>
</organism>
<evidence type="ECO:0000256" key="1">
    <source>
        <dbReference type="SAM" id="MobiDB-lite"/>
    </source>
</evidence>
<gene>
    <name evidence="2" type="ORF">llap_16657</name>
</gene>
<evidence type="ECO:0000313" key="3">
    <source>
        <dbReference type="Proteomes" id="UP000233556"/>
    </source>
</evidence>
<evidence type="ECO:0000313" key="2">
    <source>
        <dbReference type="EMBL" id="PKU33039.1"/>
    </source>
</evidence>
<dbReference type="GO" id="GO:0016787">
    <property type="term" value="F:hydrolase activity"/>
    <property type="evidence" value="ECO:0007669"/>
    <property type="project" value="UniProtKB-KW"/>
</dbReference>
<dbReference type="AlphaFoldDB" id="A0A2I0TGW1"/>
<dbReference type="Proteomes" id="UP000233556">
    <property type="component" value="Unassembled WGS sequence"/>
</dbReference>
<reference evidence="3" key="1">
    <citation type="submission" date="2017-11" db="EMBL/GenBank/DDBJ databases">
        <authorList>
            <person name="Lima N.C."/>
            <person name="Parody-Merino A.M."/>
            <person name="Battley P.F."/>
            <person name="Fidler A.E."/>
            <person name="Prosdocimi F."/>
        </authorList>
    </citation>
    <scope>NUCLEOTIDE SEQUENCE [LARGE SCALE GENOMIC DNA]</scope>
</reference>
<protein>
    <submittedName>
        <fullName evidence="2">Ubiquitin carboxyl-terminal hydrolase 10</fullName>
    </submittedName>
</protein>
<name>A0A2I0TGW1_LIMLA</name>
<accession>A0A2I0TGW1</accession>
<dbReference type="InterPro" id="IPR009818">
    <property type="entry name" value="PAM2_motif"/>
</dbReference>
<keyword evidence="2" id="KW-0378">Hydrolase</keyword>
<sequence length="468" mass="50388">MVGMASSLPPSKSRSVSENHFFLRACMVKSQSVIRDWDLEYIFGEFSPDEFNQFFVTPRCSVEIFDQMSFTNSVIETQSSVLNNTDYSISSTLNPQAPEFILSCAPAQKTPGDSLSETNYNSIDCQFSDPTLALDSGSNAENDGLSGGLGQRERKKKKKRPPGYYSYLEDVSDGIAPTEALVNGHTNSSGLNSISTEDTELTGDIPSLATPRTCNSPDNSVDFIHEAVSDDSVSSALDNTRTAGQPEVCRVTNSEQFCIPSETGRDSPLRTAVVQSYAGTDTTENLGVTNGQTLESSGEDTAANGVELHTVESTDSDQAKPEEASPTTEATVPVAGSVPVNQPAKSWASLFHNSKPSASTSVVYVETKYTPPATSTLVPEKQVEVKEGPVPVSEDPVAIKIAELSVSNGPEAQSLHEEEEQDDQGEGSEDEWEQVGPRNKSSVTRQADFVQTPITDIFGGHIRYSTFS</sequence>
<proteinExistence type="predicted"/>
<feature type="compositionally biased region" description="Acidic residues" evidence="1">
    <location>
        <begin position="417"/>
        <end position="433"/>
    </location>
</feature>